<evidence type="ECO:0000313" key="4">
    <source>
        <dbReference type="EMBL" id="GAA0743852.1"/>
    </source>
</evidence>
<evidence type="ECO:0000313" key="5">
    <source>
        <dbReference type="Proteomes" id="UP001500736"/>
    </source>
</evidence>
<gene>
    <name evidence="4" type="ORF">GCM10009431_17440</name>
</gene>
<evidence type="ECO:0000256" key="2">
    <source>
        <dbReference type="SAM" id="SignalP"/>
    </source>
</evidence>
<evidence type="ECO:0000256" key="1">
    <source>
        <dbReference type="ARBA" id="ARBA00022729"/>
    </source>
</evidence>
<dbReference type="Proteomes" id="UP001500736">
    <property type="component" value="Unassembled WGS sequence"/>
</dbReference>
<feature type="chain" id="PRO_5046217013" description="Secretion system C-terminal sorting domain-containing protein" evidence="2">
    <location>
        <begin position="20"/>
        <end position="243"/>
    </location>
</feature>
<dbReference type="Pfam" id="PF18962">
    <property type="entry name" value="Por_Secre_tail"/>
    <property type="match status" value="1"/>
</dbReference>
<feature type="signal peptide" evidence="2">
    <location>
        <begin position="1"/>
        <end position="19"/>
    </location>
</feature>
<name>A0ABN1JP49_9FLAO</name>
<evidence type="ECO:0000259" key="3">
    <source>
        <dbReference type="Pfam" id="PF18962"/>
    </source>
</evidence>
<sequence length="243" mass="26250">MKHIYSALLFTLISTLSFSQVFDWETVELADTGVAQTVAGITATFSSSYSNTDATALYGNGFSGTSGVVVFTYQTDSGDSATVSFSSPVDITSIYAFALYDYSGTRTWTFTPSGGSNSSVNQDLIYETGSTVTVNWTNVNSFTITSSLGNDSFGLDDIVFSAATLSTSDFSFNDKVVYPNPSSSFIHIKGLTEISNYNIFNNLGAEVMNGTLLNTNKIDIQNLNNGIYFLKTDNGNTFKFIKD</sequence>
<proteinExistence type="predicted"/>
<accession>A0ABN1JP49</accession>
<dbReference type="InterPro" id="IPR026444">
    <property type="entry name" value="Secre_tail"/>
</dbReference>
<feature type="domain" description="Secretion system C-terminal sorting" evidence="3">
    <location>
        <begin position="177"/>
        <end position="237"/>
    </location>
</feature>
<protein>
    <recommendedName>
        <fullName evidence="3">Secretion system C-terminal sorting domain-containing protein</fullName>
    </recommendedName>
</protein>
<reference evidence="4 5" key="1">
    <citation type="journal article" date="2019" name="Int. J. Syst. Evol. Microbiol.">
        <title>The Global Catalogue of Microorganisms (GCM) 10K type strain sequencing project: providing services to taxonomists for standard genome sequencing and annotation.</title>
        <authorList>
            <consortium name="The Broad Institute Genomics Platform"/>
            <consortium name="The Broad Institute Genome Sequencing Center for Infectious Disease"/>
            <person name="Wu L."/>
            <person name="Ma J."/>
        </authorList>
    </citation>
    <scope>NUCLEOTIDE SEQUENCE [LARGE SCALE GENOMIC DNA]</scope>
    <source>
        <strain evidence="4 5">JCM 15976</strain>
    </source>
</reference>
<dbReference type="RefSeq" id="WP_343797537.1">
    <property type="nucleotide sequence ID" value="NZ_BAAAGF010000002.1"/>
</dbReference>
<keyword evidence="5" id="KW-1185">Reference proteome</keyword>
<keyword evidence="1 2" id="KW-0732">Signal</keyword>
<dbReference type="EMBL" id="BAAAGF010000002">
    <property type="protein sequence ID" value="GAA0743852.1"/>
    <property type="molecule type" value="Genomic_DNA"/>
</dbReference>
<organism evidence="4 5">
    <name type="scientific">Gaetbulibacter jejuensis</name>
    <dbReference type="NCBI Taxonomy" id="584607"/>
    <lineage>
        <taxon>Bacteria</taxon>
        <taxon>Pseudomonadati</taxon>
        <taxon>Bacteroidota</taxon>
        <taxon>Flavobacteriia</taxon>
        <taxon>Flavobacteriales</taxon>
        <taxon>Flavobacteriaceae</taxon>
        <taxon>Gaetbulibacter</taxon>
    </lineage>
</organism>
<dbReference type="NCBIfam" id="TIGR04183">
    <property type="entry name" value="Por_Secre_tail"/>
    <property type="match status" value="1"/>
</dbReference>
<comment type="caution">
    <text evidence="4">The sequence shown here is derived from an EMBL/GenBank/DDBJ whole genome shotgun (WGS) entry which is preliminary data.</text>
</comment>